<dbReference type="AlphaFoldDB" id="A0A2C5Y5W1"/>
<evidence type="ECO:0000313" key="1">
    <source>
        <dbReference type="EMBL" id="PHH62810.1"/>
    </source>
</evidence>
<gene>
    <name evidence="1" type="ORF">CDD81_6702</name>
</gene>
<evidence type="ECO:0008006" key="3">
    <source>
        <dbReference type="Google" id="ProtNLM"/>
    </source>
</evidence>
<dbReference type="Proteomes" id="UP000226192">
    <property type="component" value="Unassembled WGS sequence"/>
</dbReference>
<dbReference type="OrthoDB" id="3724345at2759"/>
<evidence type="ECO:0000313" key="2">
    <source>
        <dbReference type="Proteomes" id="UP000226192"/>
    </source>
</evidence>
<keyword evidence="2" id="KW-1185">Reference proteome</keyword>
<sequence length="173" mass="19051">MGYGLYDSSVIMARDALKSLSTILKKGEAAPNAASLPEARIHPDMLPLTFQVYTVTDLAQKMLARVSGTEPLTLEKDLKTFADMHARIDQVLELLADADQEAINKRVDEIVPLNLGPNKLINVPARVYVNAYGLTNLFFHLVTAYDIMRKEGVPLGKLDYLGAFMGSHIPEGH</sequence>
<dbReference type="Pfam" id="PF09351">
    <property type="entry name" value="DUF1993"/>
    <property type="match status" value="1"/>
</dbReference>
<accession>A0A2C5Y5W1</accession>
<dbReference type="PANTHER" id="PTHR36922:SF1">
    <property type="entry name" value="DUF1993 DOMAIN-CONTAINING PROTEIN"/>
    <property type="match status" value="1"/>
</dbReference>
<dbReference type="InterPro" id="IPR018531">
    <property type="entry name" value="DUF1993"/>
</dbReference>
<proteinExistence type="predicted"/>
<protein>
    <recommendedName>
        <fullName evidence="3">DUF1993 domain-containing protein</fullName>
    </recommendedName>
</protein>
<dbReference type="EMBL" id="NJET01000063">
    <property type="protein sequence ID" value="PHH62810.1"/>
    <property type="molecule type" value="Genomic_DNA"/>
</dbReference>
<dbReference type="PANTHER" id="PTHR36922">
    <property type="entry name" value="BLL2446 PROTEIN"/>
    <property type="match status" value="1"/>
</dbReference>
<reference evidence="1 2" key="1">
    <citation type="submission" date="2017-06" db="EMBL/GenBank/DDBJ databases">
        <title>Ant-infecting Ophiocordyceps genomes reveal a high diversity of potential behavioral manipulation genes and a possible major role for enterotoxins.</title>
        <authorList>
            <person name="De Bekker C."/>
            <person name="Evans H.C."/>
            <person name="Brachmann A."/>
            <person name="Hughes D.P."/>
        </authorList>
    </citation>
    <scope>NUCLEOTIDE SEQUENCE [LARGE SCALE GENOMIC DNA]</scope>
    <source>
        <strain evidence="1 2">Map64</strain>
    </source>
</reference>
<dbReference type="Gene3D" id="1.20.120.450">
    <property type="entry name" value="dinb family like domain"/>
    <property type="match status" value="1"/>
</dbReference>
<name>A0A2C5Y5W1_9HYPO</name>
<comment type="caution">
    <text evidence="1">The sequence shown here is derived from an EMBL/GenBank/DDBJ whole genome shotgun (WGS) entry which is preliminary data.</text>
</comment>
<organism evidence="1 2">
    <name type="scientific">Ophiocordyceps australis</name>
    <dbReference type="NCBI Taxonomy" id="1399860"/>
    <lineage>
        <taxon>Eukaryota</taxon>
        <taxon>Fungi</taxon>
        <taxon>Dikarya</taxon>
        <taxon>Ascomycota</taxon>
        <taxon>Pezizomycotina</taxon>
        <taxon>Sordariomycetes</taxon>
        <taxon>Hypocreomycetidae</taxon>
        <taxon>Hypocreales</taxon>
        <taxon>Ophiocordycipitaceae</taxon>
        <taxon>Ophiocordyceps</taxon>
    </lineage>
</organism>
<dbReference type="STRING" id="1399860.A0A2C5Y5W1"/>
<dbReference type="InterPro" id="IPR034660">
    <property type="entry name" value="DinB/YfiT-like"/>
</dbReference>
<dbReference type="SUPFAM" id="SSF109854">
    <property type="entry name" value="DinB/YfiT-like putative metalloenzymes"/>
    <property type="match status" value="1"/>
</dbReference>